<evidence type="ECO:0000256" key="1">
    <source>
        <dbReference type="ARBA" id="ARBA00023002"/>
    </source>
</evidence>
<evidence type="ECO:0000313" key="4">
    <source>
        <dbReference type="Proteomes" id="UP001201463"/>
    </source>
</evidence>
<dbReference type="PANTHER" id="PTHR43476:SF3">
    <property type="entry name" value="FAD-BINDING MONOOXYGENASE"/>
    <property type="match status" value="1"/>
</dbReference>
<dbReference type="RefSeq" id="WP_233389728.1">
    <property type="nucleotide sequence ID" value="NZ_JAJTWT010000002.1"/>
</dbReference>
<dbReference type="PANTHER" id="PTHR43476">
    <property type="entry name" value="3-(3-HYDROXY-PHENYL)PROPIONATE/3-HYDROXYCINNAMIC ACID HYDROXYLASE"/>
    <property type="match status" value="1"/>
</dbReference>
<protein>
    <submittedName>
        <fullName evidence="3">Bifunctional 3-(3-hydroxy-phenyl)propionate/3-hydroxycinnamic acid hydroxylase</fullName>
        <ecNumber evidence="3">1.14.13.127</ecNumber>
    </submittedName>
</protein>
<dbReference type="Gene3D" id="3.50.50.60">
    <property type="entry name" value="FAD/NAD(P)-binding domain"/>
    <property type="match status" value="1"/>
</dbReference>
<dbReference type="EMBL" id="JAJTWT010000002">
    <property type="protein sequence ID" value="MCE4536417.1"/>
    <property type="molecule type" value="Genomic_DNA"/>
</dbReference>
<dbReference type="EC" id="1.14.13.127" evidence="3"/>
<keyword evidence="1 3" id="KW-0560">Oxidoreductase</keyword>
<dbReference type="PRINTS" id="PR00420">
    <property type="entry name" value="RNGMNOXGNASE"/>
</dbReference>
<dbReference type="Proteomes" id="UP001201463">
    <property type="component" value="Unassembled WGS sequence"/>
</dbReference>
<dbReference type="GO" id="GO:0008688">
    <property type="term" value="F:3-(3-hydroxyphenyl)propionate hydroxylase activity"/>
    <property type="evidence" value="ECO:0007669"/>
    <property type="project" value="UniProtKB-EC"/>
</dbReference>
<dbReference type="InterPro" id="IPR002938">
    <property type="entry name" value="FAD-bd"/>
</dbReference>
<comment type="caution">
    <text evidence="3">The sequence shown here is derived from an EMBL/GenBank/DDBJ whole genome shotgun (WGS) entry which is preliminary data.</text>
</comment>
<dbReference type="NCBIfam" id="NF004831">
    <property type="entry name" value="PRK06183.1-5"/>
    <property type="match status" value="1"/>
</dbReference>
<dbReference type="Pfam" id="PF01494">
    <property type="entry name" value="FAD_binding_3"/>
    <property type="match status" value="1"/>
</dbReference>
<sequence length="540" mass="60717">MSATVSVAIVGGGPNGIALANLLGAYGVRTVVIEREREILEYPRAVGMDDEALRLLQTVQLAEPLLQDMISNVPLRMFRADGRCFADIRASTREFGWWRRNIFMQQLAERTLRQGLRRYPHVELRLGEEVTGCVQDGNGVTLQVRDARGQGYALRCDYAVAADGGRSAMREMLGVKLLGRTHSIKWLVVDVRNAPLDAPYTALNCDPRRPNVCIYLPYGYRRWEFMVFADEDEQAIATPDSVRQLLTPYVADPEAVEIVRARTYTHHSRVADRFVVGRVALIGDAAHLSPPWIGQGLNAGLRDVGNLAWKLAGIIKGQLRPAVLQTYQQERHRHAQAMIDLADVFGAMLMPTNRLKAWCRDRFFSAARLLPGVKDYVLQMRFKPMPRYEQGVVVHQPGAPMVGRMLIQPDVEDARGQRCKLDDVLGPWFAVIGWQTDPQDALSEDERAFWRALGARFLRIDRARSGNAPEARIRSAQGSTCVEDVDNQFSDWMAAHPGEMLVLRPDRYIAAQCTAAELPAVTRQFHDFTCELQRDERVAA</sequence>
<dbReference type="NCBIfam" id="NF004829">
    <property type="entry name" value="PRK06183.1-3"/>
    <property type="match status" value="1"/>
</dbReference>
<accession>A0ABS8X7A0</accession>
<gene>
    <name evidence="3" type="ORF">LXT12_04000</name>
</gene>
<feature type="domain" description="FAD-binding" evidence="2">
    <location>
        <begin position="5"/>
        <end position="341"/>
    </location>
</feature>
<dbReference type="Gene3D" id="3.30.70.2450">
    <property type="match status" value="1"/>
</dbReference>
<dbReference type="InterPro" id="IPR036188">
    <property type="entry name" value="FAD/NAD-bd_sf"/>
</dbReference>
<dbReference type="InterPro" id="IPR050631">
    <property type="entry name" value="PheA/TfdB_FAD_monoxygenase"/>
</dbReference>
<dbReference type="SUPFAM" id="SSF51905">
    <property type="entry name" value="FAD/NAD(P)-binding domain"/>
    <property type="match status" value="1"/>
</dbReference>
<organism evidence="3 4">
    <name type="scientific">Pelomonas caseinilytica</name>
    <dbReference type="NCBI Taxonomy" id="2906763"/>
    <lineage>
        <taxon>Bacteria</taxon>
        <taxon>Pseudomonadati</taxon>
        <taxon>Pseudomonadota</taxon>
        <taxon>Betaproteobacteria</taxon>
        <taxon>Burkholderiales</taxon>
        <taxon>Sphaerotilaceae</taxon>
        <taxon>Roseateles</taxon>
    </lineage>
</organism>
<keyword evidence="4" id="KW-1185">Reference proteome</keyword>
<evidence type="ECO:0000313" key="3">
    <source>
        <dbReference type="EMBL" id="MCE4536417.1"/>
    </source>
</evidence>
<reference evidence="3 4" key="1">
    <citation type="submission" date="2021-12" db="EMBL/GenBank/DDBJ databases">
        <title>Genome seq of p7.</title>
        <authorList>
            <person name="Seo T."/>
        </authorList>
    </citation>
    <scope>NUCLEOTIDE SEQUENCE [LARGE SCALE GENOMIC DNA]</scope>
    <source>
        <strain evidence="3 4">P7</strain>
    </source>
</reference>
<name>A0ABS8X7A0_9BURK</name>
<evidence type="ECO:0000259" key="2">
    <source>
        <dbReference type="Pfam" id="PF01494"/>
    </source>
</evidence>
<proteinExistence type="predicted"/>